<keyword evidence="1" id="KW-0805">Transcription regulation</keyword>
<feature type="region of interest" description="Disordered" evidence="4">
    <location>
        <begin position="376"/>
        <end position="402"/>
    </location>
</feature>
<evidence type="ECO:0000259" key="5">
    <source>
        <dbReference type="PROSITE" id="PS01124"/>
    </source>
</evidence>
<dbReference type="AlphaFoldDB" id="A0A7W6EHA9"/>
<dbReference type="InterPro" id="IPR009057">
    <property type="entry name" value="Homeodomain-like_sf"/>
</dbReference>
<keyword evidence="3" id="KW-0804">Transcription</keyword>
<reference evidence="6 7" key="1">
    <citation type="submission" date="2020-08" db="EMBL/GenBank/DDBJ databases">
        <title>Genomic Encyclopedia of Type Strains, Phase IV (KMG-IV): sequencing the most valuable type-strain genomes for metagenomic binning, comparative biology and taxonomic classification.</title>
        <authorList>
            <person name="Goeker M."/>
        </authorList>
    </citation>
    <scope>NUCLEOTIDE SEQUENCE [LARGE SCALE GENOMIC DNA]</scope>
    <source>
        <strain evidence="6 7">DSM 28760</strain>
    </source>
</reference>
<evidence type="ECO:0000256" key="4">
    <source>
        <dbReference type="SAM" id="MobiDB-lite"/>
    </source>
</evidence>
<protein>
    <submittedName>
        <fullName evidence="6">AraC-like DNA-binding protein</fullName>
    </submittedName>
</protein>
<dbReference type="PROSITE" id="PS01124">
    <property type="entry name" value="HTH_ARAC_FAMILY_2"/>
    <property type="match status" value="1"/>
</dbReference>
<keyword evidence="2 6" id="KW-0238">DNA-binding</keyword>
<dbReference type="InterPro" id="IPR018060">
    <property type="entry name" value="HTH_AraC"/>
</dbReference>
<evidence type="ECO:0000313" key="6">
    <source>
        <dbReference type="EMBL" id="MBB3809990.1"/>
    </source>
</evidence>
<feature type="domain" description="HTH araC/xylS-type" evidence="5">
    <location>
        <begin position="246"/>
        <end position="345"/>
    </location>
</feature>
<organism evidence="6 7">
    <name type="scientific">Pseudochelatococcus contaminans</name>
    <dbReference type="NCBI Taxonomy" id="1538103"/>
    <lineage>
        <taxon>Bacteria</taxon>
        <taxon>Pseudomonadati</taxon>
        <taxon>Pseudomonadota</taxon>
        <taxon>Alphaproteobacteria</taxon>
        <taxon>Hyphomicrobiales</taxon>
        <taxon>Chelatococcaceae</taxon>
        <taxon>Pseudochelatococcus</taxon>
    </lineage>
</organism>
<dbReference type="Gene3D" id="1.10.10.60">
    <property type="entry name" value="Homeodomain-like"/>
    <property type="match status" value="1"/>
</dbReference>
<dbReference type="GO" id="GO:0043565">
    <property type="term" value="F:sequence-specific DNA binding"/>
    <property type="evidence" value="ECO:0007669"/>
    <property type="project" value="InterPro"/>
</dbReference>
<dbReference type="PANTHER" id="PTHR46796">
    <property type="entry name" value="HTH-TYPE TRANSCRIPTIONAL ACTIVATOR RHAS-RELATED"/>
    <property type="match status" value="1"/>
</dbReference>
<comment type="caution">
    <text evidence="6">The sequence shown here is derived from an EMBL/GenBank/DDBJ whole genome shotgun (WGS) entry which is preliminary data.</text>
</comment>
<evidence type="ECO:0000256" key="2">
    <source>
        <dbReference type="ARBA" id="ARBA00023125"/>
    </source>
</evidence>
<evidence type="ECO:0000313" key="7">
    <source>
        <dbReference type="Proteomes" id="UP000537592"/>
    </source>
</evidence>
<dbReference type="SMART" id="SM00342">
    <property type="entry name" value="HTH_ARAC"/>
    <property type="match status" value="1"/>
</dbReference>
<dbReference type="RefSeq" id="WP_183752595.1">
    <property type="nucleotide sequence ID" value="NZ_JACICC010000004.1"/>
</dbReference>
<dbReference type="Pfam" id="PF12833">
    <property type="entry name" value="HTH_18"/>
    <property type="match status" value="1"/>
</dbReference>
<feature type="compositionally biased region" description="Basic and acidic residues" evidence="4">
    <location>
        <begin position="1"/>
        <end position="10"/>
    </location>
</feature>
<dbReference type="EMBL" id="JACICC010000004">
    <property type="protein sequence ID" value="MBB3809990.1"/>
    <property type="molecule type" value="Genomic_DNA"/>
</dbReference>
<dbReference type="InterPro" id="IPR018062">
    <property type="entry name" value="HTH_AraC-typ_CS"/>
</dbReference>
<sequence>MNMIADEAHEHRRKSFQGSLSGMTHLPDADDGELMLGITDAATFNRVCGPLLAATADPTDASFAAQVLMSAEVLAIDASHSRQVRHVATSRAARQTFVTVLFSRRGLVSLRLGGTFHRLDVAIIGPDTDFTVLPDDEGGTCLTGALVIRSLPEIAALLRGTVIISGAAPCQTDGDWRNGLRVVGERLLRSMDLTNDYADTDRVRDTLFLEELIRNYIRALLPAKDGTSIAGGRIIVPSCRRRDLVTTVQNYLRDHAGDTDVTPARLARHCAVSVRKLYNAFSEAGLSLRATVLSYRLEEARHQLHAQMATKVASIAHDAGFRDVSTFYRNFRREFGFAPRRCNDTGEPGDAVESSEFAPEATARARLNLSKVGSAPTNTLFKMQPRRHKKPFSLLPTPARRP</sequence>
<keyword evidence="7" id="KW-1185">Reference proteome</keyword>
<accession>A0A7W6EHA9</accession>
<evidence type="ECO:0000256" key="3">
    <source>
        <dbReference type="ARBA" id="ARBA00023163"/>
    </source>
</evidence>
<dbReference type="SUPFAM" id="SSF46689">
    <property type="entry name" value="Homeodomain-like"/>
    <property type="match status" value="1"/>
</dbReference>
<dbReference type="InterPro" id="IPR050204">
    <property type="entry name" value="AraC_XylS_family_regulators"/>
</dbReference>
<evidence type="ECO:0000256" key="1">
    <source>
        <dbReference type="ARBA" id="ARBA00023015"/>
    </source>
</evidence>
<gene>
    <name evidence="6" type="ORF">FHS81_002078</name>
</gene>
<feature type="region of interest" description="Disordered" evidence="4">
    <location>
        <begin position="1"/>
        <end position="21"/>
    </location>
</feature>
<name>A0A7W6EHA9_9HYPH</name>
<dbReference type="Proteomes" id="UP000537592">
    <property type="component" value="Unassembled WGS sequence"/>
</dbReference>
<dbReference type="PROSITE" id="PS00041">
    <property type="entry name" value="HTH_ARAC_FAMILY_1"/>
    <property type="match status" value="1"/>
</dbReference>
<proteinExistence type="predicted"/>
<dbReference type="GO" id="GO:0003700">
    <property type="term" value="F:DNA-binding transcription factor activity"/>
    <property type="evidence" value="ECO:0007669"/>
    <property type="project" value="InterPro"/>
</dbReference>